<dbReference type="Proteomes" id="UP000178724">
    <property type="component" value="Unassembled WGS sequence"/>
</dbReference>
<organism evidence="6 7">
    <name type="scientific">candidate division WOR-1 bacterium RIFCSPHIGHO2_01_FULL_53_15</name>
    <dbReference type="NCBI Taxonomy" id="1802564"/>
    <lineage>
        <taxon>Bacteria</taxon>
        <taxon>Bacillati</taxon>
        <taxon>Saganbacteria</taxon>
    </lineage>
</organism>
<protein>
    <recommendedName>
        <fullName evidence="5">GH26 domain-containing protein</fullName>
    </recommendedName>
</protein>
<dbReference type="GO" id="GO:0016985">
    <property type="term" value="F:mannan endo-1,4-beta-mannosidase activity"/>
    <property type="evidence" value="ECO:0007669"/>
    <property type="project" value="InterPro"/>
</dbReference>
<name>A0A1F4Q2A9_UNCSA</name>
<dbReference type="PROSITE" id="PS51764">
    <property type="entry name" value="GH26"/>
    <property type="match status" value="1"/>
</dbReference>
<dbReference type="SUPFAM" id="SSF51445">
    <property type="entry name" value="(Trans)glycosidases"/>
    <property type="match status" value="1"/>
</dbReference>
<dbReference type="PANTHER" id="PTHR40079">
    <property type="entry name" value="MANNAN ENDO-1,4-BETA-MANNOSIDASE E-RELATED"/>
    <property type="match status" value="1"/>
</dbReference>
<proteinExistence type="inferred from homology"/>
<reference evidence="6 7" key="1">
    <citation type="journal article" date="2016" name="Nat. Commun.">
        <title>Thousands of microbial genomes shed light on interconnected biogeochemical processes in an aquifer system.</title>
        <authorList>
            <person name="Anantharaman K."/>
            <person name="Brown C.T."/>
            <person name="Hug L.A."/>
            <person name="Sharon I."/>
            <person name="Castelle C.J."/>
            <person name="Probst A.J."/>
            <person name="Thomas B.C."/>
            <person name="Singh A."/>
            <person name="Wilkins M.J."/>
            <person name="Karaoz U."/>
            <person name="Brodie E.L."/>
            <person name="Williams K.H."/>
            <person name="Hubbard S.S."/>
            <person name="Banfield J.F."/>
        </authorList>
    </citation>
    <scope>NUCLEOTIDE SEQUENCE [LARGE SCALE GENOMIC DNA]</scope>
</reference>
<gene>
    <name evidence="6" type="ORF">A2625_01815</name>
</gene>
<accession>A0A1F4Q2A9</accession>
<keyword evidence="2 4" id="KW-0378">Hydrolase</keyword>
<dbReference type="EMBL" id="METM01000016">
    <property type="protein sequence ID" value="OGB90054.1"/>
    <property type="molecule type" value="Genomic_DNA"/>
</dbReference>
<comment type="similarity">
    <text evidence="1 4">Belongs to the glycosyl hydrolase 26 family.</text>
</comment>
<evidence type="ECO:0000256" key="3">
    <source>
        <dbReference type="ARBA" id="ARBA00023295"/>
    </source>
</evidence>
<evidence type="ECO:0000256" key="4">
    <source>
        <dbReference type="PROSITE-ProRule" id="PRU01100"/>
    </source>
</evidence>
<dbReference type="PANTHER" id="PTHR40079:SF4">
    <property type="entry name" value="GH26 DOMAIN-CONTAINING PROTEIN-RELATED"/>
    <property type="match status" value="1"/>
</dbReference>
<feature type="domain" description="GH26" evidence="5">
    <location>
        <begin position="1"/>
        <end position="288"/>
    </location>
</feature>
<dbReference type="GO" id="GO:0006080">
    <property type="term" value="P:substituted mannan metabolic process"/>
    <property type="evidence" value="ECO:0007669"/>
    <property type="project" value="InterPro"/>
</dbReference>
<dbReference type="Gene3D" id="3.20.20.80">
    <property type="entry name" value="Glycosidases"/>
    <property type="match status" value="1"/>
</dbReference>
<evidence type="ECO:0000313" key="7">
    <source>
        <dbReference type="Proteomes" id="UP000178724"/>
    </source>
</evidence>
<evidence type="ECO:0000256" key="2">
    <source>
        <dbReference type="ARBA" id="ARBA00022801"/>
    </source>
</evidence>
<dbReference type="Pfam" id="PF02156">
    <property type="entry name" value="Glyco_hydro_26"/>
    <property type="match status" value="1"/>
</dbReference>
<dbReference type="InterPro" id="IPR022790">
    <property type="entry name" value="GH26_dom"/>
</dbReference>
<comment type="caution">
    <text evidence="6">The sequence shown here is derived from an EMBL/GenBank/DDBJ whole genome shotgun (WGS) entry which is preliminary data.</text>
</comment>
<dbReference type="InterPro" id="IPR017853">
    <property type="entry name" value="GH"/>
</dbReference>
<feature type="active site" description="Proton donor" evidence="4">
    <location>
        <position position="117"/>
    </location>
</feature>
<feature type="active site" description="Nucleophile" evidence="4">
    <location>
        <position position="221"/>
    </location>
</feature>
<evidence type="ECO:0000313" key="6">
    <source>
        <dbReference type="EMBL" id="OGB90054.1"/>
    </source>
</evidence>
<dbReference type="AlphaFoldDB" id="A0A1F4Q2A9"/>
<dbReference type="InterPro" id="IPR000805">
    <property type="entry name" value="Glyco_hydro_26"/>
</dbReference>
<evidence type="ECO:0000259" key="5">
    <source>
        <dbReference type="PROSITE" id="PS51764"/>
    </source>
</evidence>
<keyword evidence="3 4" id="KW-0326">Glycosidase</keyword>
<sequence length="289" mass="32504">MVSPTVLDNIRTANFSGVLTGAFVNGFENIASFEADSGKRLAVILWYVSWQSPFPTADADTVYANGSVPLLTWEPWIYNAAGTLEAIASGSYESYVTSFIQAAKDWGKPLFLRFAHEMNGNWYPWSGQPENYIRAWRYIYNVKSNLKADNVIMVWCPNNDSVPTDSWNDAGNYYPGDAYVDWIGLDGYNFGFSNWETFDQVFSGIYTALAALTSKPLMIGEFACAEDAGDKAAWISGAFTKIEASYPRLKSFAWFNINKERDWRVQSSASAEVAYKNSLQNSYYLDRIL</sequence>
<evidence type="ECO:0000256" key="1">
    <source>
        <dbReference type="ARBA" id="ARBA00007754"/>
    </source>
</evidence>